<reference evidence="1 2" key="1">
    <citation type="submission" date="2018-08" db="EMBL/GenBank/DDBJ databases">
        <title>Genome and evolution of the arbuscular mycorrhizal fungus Diversispora epigaea (formerly Glomus versiforme) and its bacterial endosymbionts.</title>
        <authorList>
            <person name="Sun X."/>
            <person name="Fei Z."/>
            <person name="Harrison M."/>
        </authorList>
    </citation>
    <scope>NUCLEOTIDE SEQUENCE [LARGE SCALE GENOMIC DNA]</scope>
    <source>
        <strain evidence="1 2">IT104</strain>
    </source>
</reference>
<protein>
    <submittedName>
        <fullName evidence="1">Uncharacterized protein</fullName>
    </submittedName>
</protein>
<evidence type="ECO:0000313" key="1">
    <source>
        <dbReference type="EMBL" id="RHZ80157.1"/>
    </source>
</evidence>
<dbReference type="EMBL" id="PQFF01000130">
    <property type="protein sequence ID" value="RHZ80157.1"/>
    <property type="molecule type" value="Genomic_DNA"/>
</dbReference>
<proteinExistence type="predicted"/>
<comment type="caution">
    <text evidence="1">The sequence shown here is derived from an EMBL/GenBank/DDBJ whole genome shotgun (WGS) entry which is preliminary data.</text>
</comment>
<accession>A0A397IYJ8</accession>
<dbReference type="Proteomes" id="UP000266861">
    <property type="component" value="Unassembled WGS sequence"/>
</dbReference>
<name>A0A397IYJ8_9GLOM</name>
<organism evidence="1 2">
    <name type="scientific">Diversispora epigaea</name>
    <dbReference type="NCBI Taxonomy" id="1348612"/>
    <lineage>
        <taxon>Eukaryota</taxon>
        <taxon>Fungi</taxon>
        <taxon>Fungi incertae sedis</taxon>
        <taxon>Mucoromycota</taxon>
        <taxon>Glomeromycotina</taxon>
        <taxon>Glomeromycetes</taxon>
        <taxon>Diversisporales</taxon>
        <taxon>Diversisporaceae</taxon>
        <taxon>Diversispora</taxon>
    </lineage>
</organism>
<sequence>MTVKETEIEIMQTLTVWFLVFYTFQLYKGLGIKSLVPEYWVTRYLLSLLLNLQGINLPSLFWDINFSTKLQILYAENYNQQGIQKAFEQLKVL</sequence>
<evidence type="ECO:0000313" key="2">
    <source>
        <dbReference type="Proteomes" id="UP000266861"/>
    </source>
</evidence>
<gene>
    <name evidence="1" type="ORF">Glove_139g111</name>
</gene>
<keyword evidence="2" id="KW-1185">Reference proteome</keyword>
<dbReference type="AlphaFoldDB" id="A0A397IYJ8"/>